<accession>A0ACB9ZJN2</accession>
<sequence>MKMMTTTKKKSCVLTARLLKNRKLQIKVNVAATAINNNSSLKKEPENHQVLEKKKKEKKKTELASAAATNIGLKKRKQNNDSLQINGDQSCNKKQKCNSTSADSSITDLSKKNAALKGNDDDVKKMRQERAALLEGTKKRQLDKQRQASRMALEEMRRKAELEVEDNFKTMRELEMLMNSSSSESGQELILVGAHALLKLKEEEEEASDDDNFDAERVVLLEKKRQLDKQREASRIALEEVRRKAEMEVEDNFKIMRDFNMLINSCSSSGWDKENISNNLGLKLQHLLW</sequence>
<organism evidence="1 2">
    <name type="scientific">Catharanthus roseus</name>
    <name type="common">Madagascar periwinkle</name>
    <name type="synonym">Vinca rosea</name>
    <dbReference type="NCBI Taxonomy" id="4058"/>
    <lineage>
        <taxon>Eukaryota</taxon>
        <taxon>Viridiplantae</taxon>
        <taxon>Streptophyta</taxon>
        <taxon>Embryophyta</taxon>
        <taxon>Tracheophyta</taxon>
        <taxon>Spermatophyta</taxon>
        <taxon>Magnoliopsida</taxon>
        <taxon>eudicotyledons</taxon>
        <taxon>Gunneridae</taxon>
        <taxon>Pentapetalae</taxon>
        <taxon>asterids</taxon>
        <taxon>lamiids</taxon>
        <taxon>Gentianales</taxon>
        <taxon>Apocynaceae</taxon>
        <taxon>Rauvolfioideae</taxon>
        <taxon>Vinceae</taxon>
        <taxon>Catharanthinae</taxon>
        <taxon>Catharanthus</taxon>
    </lineage>
</organism>
<name>A0ACB9ZJN2_CATRO</name>
<proteinExistence type="predicted"/>
<gene>
    <name evidence="1" type="ORF">M9H77_33615</name>
</gene>
<protein>
    <submittedName>
        <fullName evidence="1">Uncharacterized protein</fullName>
    </submittedName>
</protein>
<evidence type="ECO:0000313" key="1">
    <source>
        <dbReference type="EMBL" id="KAI5647610.1"/>
    </source>
</evidence>
<dbReference type="Proteomes" id="UP001060085">
    <property type="component" value="Linkage Group LG08"/>
</dbReference>
<comment type="caution">
    <text evidence="1">The sequence shown here is derived from an EMBL/GenBank/DDBJ whole genome shotgun (WGS) entry which is preliminary data.</text>
</comment>
<evidence type="ECO:0000313" key="2">
    <source>
        <dbReference type="Proteomes" id="UP001060085"/>
    </source>
</evidence>
<dbReference type="EMBL" id="CM044708">
    <property type="protein sequence ID" value="KAI5647610.1"/>
    <property type="molecule type" value="Genomic_DNA"/>
</dbReference>
<keyword evidence="2" id="KW-1185">Reference proteome</keyword>
<reference evidence="2" key="1">
    <citation type="journal article" date="2023" name="Nat. Plants">
        <title>Single-cell RNA sequencing provides a high-resolution roadmap for understanding the multicellular compartmentation of specialized metabolism.</title>
        <authorList>
            <person name="Sun S."/>
            <person name="Shen X."/>
            <person name="Li Y."/>
            <person name="Li Y."/>
            <person name="Wang S."/>
            <person name="Li R."/>
            <person name="Zhang H."/>
            <person name="Shen G."/>
            <person name="Guo B."/>
            <person name="Wei J."/>
            <person name="Xu J."/>
            <person name="St-Pierre B."/>
            <person name="Chen S."/>
            <person name="Sun C."/>
        </authorList>
    </citation>
    <scope>NUCLEOTIDE SEQUENCE [LARGE SCALE GENOMIC DNA]</scope>
</reference>